<accession>I7MEX0</accession>
<evidence type="ECO:0000313" key="11">
    <source>
        <dbReference type="EMBL" id="EAR97956.2"/>
    </source>
</evidence>
<comment type="similarity">
    <text evidence="3">Belongs to the YdjC deacetylase family.</text>
</comment>
<dbReference type="InterPro" id="IPR006879">
    <property type="entry name" value="YdjC-like"/>
</dbReference>
<evidence type="ECO:0000256" key="3">
    <source>
        <dbReference type="ARBA" id="ARBA00008843"/>
    </source>
</evidence>
<comment type="function">
    <text evidence="2">Probably catalyzes the deacetylation of acetylated carbohydrates an important step in the degradation of oligosaccharides.</text>
</comment>
<dbReference type="Pfam" id="PF00534">
    <property type="entry name" value="Glycos_transf_1"/>
    <property type="match status" value="1"/>
</dbReference>
<evidence type="ECO:0000256" key="5">
    <source>
        <dbReference type="ARBA" id="ARBA00022676"/>
    </source>
</evidence>
<dbReference type="SUPFAM" id="SSF53756">
    <property type="entry name" value="UDP-Glycosyltransferase/glycogen phosphorylase"/>
    <property type="match status" value="1"/>
</dbReference>
<dbReference type="CDD" id="cd03801">
    <property type="entry name" value="GT4_PimA-like"/>
    <property type="match status" value="1"/>
</dbReference>
<keyword evidence="6" id="KW-0479">Metal-binding</keyword>
<dbReference type="GO" id="GO:0046872">
    <property type="term" value="F:metal ion binding"/>
    <property type="evidence" value="ECO:0007669"/>
    <property type="project" value="UniProtKB-KW"/>
</dbReference>
<dbReference type="InterPro" id="IPR001296">
    <property type="entry name" value="Glyco_trans_1"/>
</dbReference>
<dbReference type="GO" id="GO:0016787">
    <property type="term" value="F:hydrolase activity"/>
    <property type="evidence" value="ECO:0007669"/>
    <property type="project" value="UniProtKB-KW"/>
</dbReference>
<dbReference type="GO" id="GO:0005975">
    <property type="term" value="P:carbohydrate metabolic process"/>
    <property type="evidence" value="ECO:0007669"/>
    <property type="project" value="InterPro"/>
</dbReference>
<dbReference type="PANTHER" id="PTHR46660:SF2">
    <property type="entry name" value="GLYCOSYLTRANSFERASE 1 DOMAIN-CONTAINING PROTEIN 1"/>
    <property type="match status" value="1"/>
</dbReference>
<dbReference type="GO" id="GO:0016757">
    <property type="term" value="F:glycosyltransferase activity"/>
    <property type="evidence" value="ECO:0007669"/>
    <property type="project" value="UniProtKB-KW"/>
</dbReference>
<evidence type="ECO:0000256" key="9">
    <source>
        <dbReference type="ARBA" id="ARBA00023277"/>
    </source>
</evidence>
<dbReference type="Gene3D" id="3.40.50.2000">
    <property type="entry name" value="Glycogen Phosphorylase B"/>
    <property type="match status" value="2"/>
</dbReference>
<keyword evidence="8" id="KW-0460">Magnesium</keyword>
<evidence type="ECO:0000256" key="8">
    <source>
        <dbReference type="ARBA" id="ARBA00022842"/>
    </source>
</evidence>
<evidence type="ECO:0000259" key="10">
    <source>
        <dbReference type="Pfam" id="PF00534"/>
    </source>
</evidence>
<keyword evidence="5" id="KW-0808">Transferase</keyword>
<comment type="cofactor">
    <cofactor evidence="1">
        <name>Mg(2+)</name>
        <dbReference type="ChEBI" id="CHEBI:18420"/>
    </cofactor>
</comment>
<keyword evidence="5" id="KW-0328">Glycosyltransferase</keyword>
<dbReference type="InterPro" id="IPR052622">
    <property type="entry name" value="Glycosyltransferase_G1"/>
</dbReference>
<evidence type="ECO:0000256" key="6">
    <source>
        <dbReference type="ARBA" id="ARBA00022723"/>
    </source>
</evidence>
<keyword evidence="9" id="KW-0119">Carbohydrate metabolism</keyword>
<dbReference type="Proteomes" id="UP000009168">
    <property type="component" value="Unassembled WGS sequence"/>
</dbReference>
<feature type="domain" description="Glycosyl transferase family 1" evidence="10">
    <location>
        <begin position="423"/>
        <end position="596"/>
    </location>
</feature>
<reference evidence="12" key="1">
    <citation type="journal article" date="2006" name="PLoS Biol.">
        <title>Macronuclear genome sequence of the ciliate Tetrahymena thermophila, a model eukaryote.</title>
        <authorList>
            <person name="Eisen J.A."/>
            <person name="Coyne R.S."/>
            <person name="Wu M."/>
            <person name="Wu D."/>
            <person name="Thiagarajan M."/>
            <person name="Wortman J.R."/>
            <person name="Badger J.H."/>
            <person name="Ren Q."/>
            <person name="Amedeo P."/>
            <person name="Jones K.M."/>
            <person name="Tallon L.J."/>
            <person name="Delcher A.L."/>
            <person name="Salzberg S.L."/>
            <person name="Silva J.C."/>
            <person name="Haas B.J."/>
            <person name="Majoros W.H."/>
            <person name="Farzad M."/>
            <person name="Carlton J.M."/>
            <person name="Smith R.K. Jr."/>
            <person name="Garg J."/>
            <person name="Pearlman R.E."/>
            <person name="Karrer K.M."/>
            <person name="Sun L."/>
            <person name="Manning G."/>
            <person name="Elde N.C."/>
            <person name="Turkewitz A.P."/>
            <person name="Asai D.J."/>
            <person name="Wilkes D.E."/>
            <person name="Wang Y."/>
            <person name="Cai H."/>
            <person name="Collins K."/>
            <person name="Stewart B.A."/>
            <person name="Lee S.R."/>
            <person name="Wilamowska K."/>
            <person name="Weinberg Z."/>
            <person name="Ruzzo W.L."/>
            <person name="Wloga D."/>
            <person name="Gaertig J."/>
            <person name="Frankel J."/>
            <person name="Tsao C.-C."/>
            <person name="Gorovsky M.A."/>
            <person name="Keeling P.J."/>
            <person name="Waller R.F."/>
            <person name="Patron N.J."/>
            <person name="Cherry J.M."/>
            <person name="Stover N.A."/>
            <person name="Krieger C.J."/>
            <person name="del Toro C."/>
            <person name="Ryder H.F."/>
            <person name="Williamson S.C."/>
            <person name="Barbeau R.A."/>
            <person name="Hamilton E.P."/>
            <person name="Orias E."/>
        </authorList>
    </citation>
    <scope>NUCLEOTIDE SEQUENCE [LARGE SCALE GENOMIC DNA]</scope>
    <source>
        <strain evidence="12">SB210</strain>
    </source>
</reference>
<organism evidence="11 12">
    <name type="scientific">Tetrahymena thermophila (strain SB210)</name>
    <dbReference type="NCBI Taxonomy" id="312017"/>
    <lineage>
        <taxon>Eukaryota</taxon>
        <taxon>Sar</taxon>
        <taxon>Alveolata</taxon>
        <taxon>Ciliophora</taxon>
        <taxon>Intramacronucleata</taxon>
        <taxon>Oligohymenophorea</taxon>
        <taxon>Hymenostomatida</taxon>
        <taxon>Tetrahymenina</taxon>
        <taxon>Tetrahymenidae</taxon>
        <taxon>Tetrahymena</taxon>
    </lineage>
</organism>
<dbReference type="SUPFAM" id="SSF88713">
    <property type="entry name" value="Glycoside hydrolase/deacetylase"/>
    <property type="match status" value="1"/>
</dbReference>
<dbReference type="KEGG" id="tet:TTHERM_00283450"/>
<keyword evidence="12" id="KW-1185">Reference proteome</keyword>
<sequence>MRVKAQYFGLDISIDEQVLKLIKNGIINTCSIVVNNLNLEKNVADLMKNCKQKGLMINLTQGCSLQSNSESLISSEQLKKQIQENKVNLNLIKSEIRAQIYKYIKIFEELPLHIDGFEEIHQIPEISNIIAQIMEQELGIYEIHFQMRNILLSEREINQQIQLINKLIKVYCSHNIKPVIYMEQEDLFLYKESLNKINSKIEYDYSINLRYGITLTKLAISDINSQQIPKIMPQKRLSQSSQKISQIIKKICSDQNQLNKTNILIYSKINPATGNQTFALRLKKILDNKYMNQRKVFLRGIDQFNQNDNQSFQNEVKNLSQFIQENKIGMCLGINVYRTSIILSKVKKNVNFDLISIIAGTDAYEFLENDVTAQQMKEACEQSSLVISINEEMKQNFMRKFGIPDHQIPVINQSIDLSLAKKFDIRQELGLSERDKLILFPAGVRKVKNCKFLIEPMKKLLLKYPNHFMVHVGSILEQSYHNEYLNEIEKIKQEFPSLSNRFIFYGSLDYPSYLGALQQSDLVLNCSFSEGQCNAILEAMGSKIITLISRIEGNKSICEDQETSIMFEGEEEFTDMYEKIFNSKIDTTQLIENAFKKFQECYDFSIEEKGFSDLFSQVDSNACLL</sequence>
<evidence type="ECO:0000313" key="12">
    <source>
        <dbReference type="Proteomes" id="UP000009168"/>
    </source>
</evidence>
<evidence type="ECO:0000256" key="1">
    <source>
        <dbReference type="ARBA" id="ARBA00001946"/>
    </source>
</evidence>
<evidence type="ECO:0000256" key="2">
    <source>
        <dbReference type="ARBA" id="ARBA00003451"/>
    </source>
</evidence>
<proteinExistence type="inferred from homology"/>
<evidence type="ECO:0000256" key="7">
    <source>
        <dbReference type="ARBA" id="ARBA00022801"/>
    </source>
</evidence>
<dbReference type="GeneID" id="7844765"/>
<dbReference type="Gene3D" id="3.20.20.370">
    <property type="entry name" value="Glycoside hydrolase/deacetylase"/>
    <property type="match status" value="1"/>
</dbReference>
<dbReference type="InParanoid" id="I7MEX0"/>
<name>I7MEX0_TETTS</name>
<dbReference type="PANTHER" id="PTHR46660">
    <property type="match status" value="1"/>
</dbReference>
<dbReference type="RefSeq" id="XP_001018201.2">
    <property type="nucleotide sequence ID" value="XM_001018201.2"/>
</dbReference>
<dbReference type="OrthoDB" id="512920at2759"/>
<dbReference type="Pfam" id="PF04794">
    <property type="entry name" value="YdjC"/>
    <property type="match status" value="1"/>
</dbReference>
<evidence type="ECO:0000256" key="4">
    <source>
        <dbReference type="ARBA" id="ARBA00018477"/>
    </source>
</evidence>
<keyword evidence="7" id="KW-0378">Hydrolase</keyword>
<dbReference type="EMBL" id="GG662656">
    <property type="protein sequence ID" value="EAR97956.2"/>
    <property type="molecule type" value="Genomic_DNA"/>
</dbReference>
<dbReference type="InterPro" id="IPR011330">
    <property type="entry name" value="Glyco_hydro/deAcase_b/a-brl"/>
</dbReference>
<dbReference type="AlphaFoldDB" id="I7MEX0"/>
<gene>
    <name evidence="11" type="ORF">TTHERM_00283450</name>
</gene>
<protein>
    <recommendedName>
        <fullName evidence="4">Carbohydrate deacetylase</fullName>
    </recommendedName>
</protein>